<sequence>MVDLGQTGEAINAKKFQVYVGSSNEWK</sequence>
<feature type="non-terminal residue" evidence="1">
    <location>
        <position position="27"/>
    </location>
</feature>
<protein>
    <submittedName>
        <fullName evidence="1">Uncharacterized protein</fullName>
    </submittedName>
</protein>
<accession>A0A383AXI5</accession>
<proteinExistence type="predicted"/>
<organism evidence="1">
    <name type="scientific">marine metagenome</name>
    <dbReference type="NCBI Taxonomy" id="408172"/>
    <lineage>
        <taxon>unclassified sequences</taxon>
        <taxon>metagenomes</taxon>
        <taxon>ecological metagenomes</taxon>
    </lineage>
</organism>
<gene>
    <name evidence="1" type="ORF">METZ01_LOCUS465104</name>
</gene>
<dbReference type="AlphaFoldDB" id="A0A383AXI5"/>
<name>A0A383AXI5_9ZZZZ</name>
<reference evidence="1" key="1">
    <citation type="submission" date="2018-05" db="EMBL/GenBank/DDBJ databases">
        <authorList>
            <person name="Lanie J.A."/>
            <person name="Ng W.-L."/>
            <person name="Kazmierczak K.M."/>
            <person name="Andrzejewski T.M."/>
            <person name="Davidsen T.M."/>
            <person name="Wayne K.J."/>
            <person name="Tettelin H."/>
            <person name="Glass J.I."/>
            <person name="Rusch D."/>
            <person name="Podicherti R."/>
            <person name="Tsui H.-C.T."/>
            <person name="Winkler M.E."/>
        </authorList>
    </citation>
    <scope>NUCLEOTIDE SEQUENCE</scope>
</reference>
<evidence type="ECO:0000313" key="1">
    <source>
        <dbReference type="EMBL" id="SVE12250.1"/>
    </source>
</evidence>
<dbReference type="EMBL" id="UINC01195610">
    <property type="protein sequence ID" value="SVE12250.1"/>
    <property type="molecule type" value="Genomic_DNA"/>
</dbReference>